<evidence type="ECO:0000256" key="6">
    <source>
        <dbReference type="SAM" id="Phobius"/>
    </source>
</evidence>
<dbReference type="EMBL" id="KV875094">
    <property type="protein sequence ID" value="OIW34162.1"/>
    <property type="molecule type" value="Genomic_DNA"/>
</dbReference>
<comment type="subcellular location">
    <subcellularLocation>
        <location evidence="1">Membrane</location>
        <topology evidence="1">Single-pass membrane protein</topology>
    </subcellularLocation>
</comment>
<evidence type="ECO:0000313" key="8">
    <source>
        <dbReference type="EMBL" id="OIW34162.1"/>
    </source>
</evidence>
<organism evidence="8 9">
    <name type="scientific">Coniochaeta ligniaria NRRL 30616</name>
    <dbReference type="NCBI Taxonomy" id="1408157"/>
    <lineage>
        <taxon>Eukaryota</taxon>
        <taxon>Fungi</taxon>
        <taxon>Dikarya</taxon>
        <taxon>Ascomycota</taxon>
        <taxon>Pezizomycotina</taxon>
        <taxon>Sordariomycetes</taxon>
        <taxon>Sordariomycetidae</taxon>
        <taxon>Coniochaetales</taxon>
        <taxon>Coniochaetaceae</taxon>
        <taxon>Coniochaeta</taxon>
    </lineage>
</organism>
<protein>
    <recommendedName>
        <fullName evidence="10">Mid2 domain-containing protein</fullName>
    </recommendedName>
</protein>
<keyword evidence="9" id="KW-1185">Reference proteome</keyword>
<dbReference type="InterPro" id="IPR051694">
    <property type="entry name" value="Immunoregulatory_rcpt-like"/>
</dbReference>
<keyword evidence="7" id="KW-0732">Signal</keyword>
<keyword evidence="3 6" id="KW-1133">Transmembrane helix</keyword>
<evidence type="ECO:0000256" key="7">
    <source>
        <dbReference type="SAM" id="SignalP"/>
    </source>
</evidence>
<proteinExistence type="predicted"/>
<feature type="signal peptide" evidence="7">
    <location>
        <begin position="1"/>
        <end position="22"/>
    </location>
</feature>
<reference evidence="8 9" key="1">
    <citation type="submission" date="2016-10" db="EMBL/GenBank/DDBJ databases">
        <title>Draft genome sequence of Coniochaeta ligniaria NRRL30616, a lignocellulolytic fungus for bioabatement of inhibitors in plant biomass hydrolysates.</title>
        <authorList>
            <consortium name="DOE Joint Genome Institute"/>
            <person name="Jimenez D.J."/>
            <person name="Hector R.E."/>
            <person name="Riley R."/>
            <person name="Sun H."/>
            <person name="Grigoriev I.V."/>
            <person name="Van Elsas J.D."/>
            <person name="Nichols N.N."/>
        </authorList>
    </citation>
    <scope>NUCLEOTIDE SEQUENCE [LARGE SCALE GENOMIC DNA]</scope>
    <source>
        <strain evidence="8 9">NRRL 30616</strain>
    </source>
</reference>
<evidence type="ECO:0000256" key="4">
    <source>
        <dbReference type="ARBA" id="ARBA00023136"/>
    </source>
</evidence>
<dbReference type="PANTHER" id="PTHR15549">
    <property type="entry name" value="PAIRED IMMUNOGLOBULIN-LIKE TYPE 2 RECEPTOR"/>
    <property type="match status" value="1"/>
</dbReference>
<feature type="compositionally biased region" description="Low complexity" evidence="5">
    <location>
        <begin position="88"/>
        <end position="111"/>
    </location>
</feature>
<feature type="region of interest" description="Disordered" evidence="5">
    <location>
        <begin position="490"/>
        <end position="554"/>
    </location>
</feature>
<dbReference type="AlphaFoldDB" id="A0A1J7K1Z6"/>
<dbReference type="GO" id="GO:0071944">
    <property type="term" value="C:cell periphery"/>
    <property type="evidence" value="ECO:0007669"/>
    <property type="project" value="UniProtKB-ARBA"/>
</dbReference>
<feature type="compositionally biased region" description="Polar residues" evidence="5">
    <location>
        <begin position="513"/>
        <end position="528"/>
    </location>
</feature>
<evidence type="ECO:0000256" key="1">
    <source>
        <dbReference type="ARBA" id="ARBA00004167"/>
    </source>
</evidence>
<evidence type="ECO:0000313" key="9">
    <source>
        <dbReference type="Proteomes" id="UP000182658"/>
    </source>
</evidence>
<accession>A0A1J7K1Z6</accession>
<evidence type="ECO:0000256" key="2">
    <source>
        <dbReference type="ARBA" id="ARBA00022692"/>
    </source>
</evidence>
<feature type="chain" id="PRO_5013063300" description="Mid2 domain-containing protein" evidence="7">
    <location>
        <begin position="23"/>
        <end position="554"/>
    </location>
</feature>
<sequence>MMIRPWALLLLFTSALPSSVERRQIASSTSEAPTVSGTSVTVVTSQTVAPSATITLSDSVSSAPTTAVTVTTPSQTQASETQLPVTNPSTTFPLSSSISSTPTSVSSQPSDQDSTVIVTVTSTQHGGQVATTTVFSTSISTIVVSSTNFITSTVTSNNLETATVTRYVTFTTYAKRSIDATPFSTVADRRLRWRGVAPGVAAVAGVAKRSTFVDTVTDIVTQVSDSTITVTQMVVQQTSTVTTVNVAVTSVVYPAARTTVTVESTLTVTSTSVYVGATTVTSTAYPSSTTVTPPATSTSTSAATADAGGLSLAAKAGIGAGAGAFVLLLAIVLAIVMLRKRRRNRSYHLAVQSPGMAQYPPPSNPLNRFNDLGSMTAHHGLAELDLRQPTIPDEAVILGTVARKPVVHNNVGETTSSPPPRYEAGKSAITGAIELPMPDDEVRYPYGGQPQSRAARWSEPELWRTELDGGITQASRGVAEWSTPACGHTHRQVVSDASEDTAGPPAQVREIPRTSSNSRPASQLNERNQPGRASRYLHQPLQAFYEMTGDQPSE</sequence>
<dbReference type="OrthoDB" id="10570889at2759"/>
<dbReference type="GO" id="GO:0016020">
    <property type="term" value="C:membrane"/>
    <property type="evidence" value="ECO:0007669"/>
    <property type="project" value="UniProtKB-SubCell"/>
</dbReference>
<keyword evidence="4 6" id="KW-0472">Membrane</keyword>
<evidence type="ECO:0000256" key="5">
    <source>
        <dbReference type="SAM" id="MobiDB-lite"/>
    </source>
</evidence>
<dbReference type="PANTHER" id="PTHR15549:SF26">
    <property type="entry name" value="AXIAL BUDDING PATTERN PROTEIN 2-RELATED"/>
    <property type="match status" value="1"/>
</dbReference>
<evidence type="ECO:0000256" key="3">
    <source>
        <dbReference type="ARBA" id="ARBA00022989"/>
    </source>
</evidence>
<keyword evidence="2 6" id="KW-0812">Transmembrane</keyword>
<feature type="region of interest" description="Disordered" evidence="5">
    <location>
        <begin position="71"/>
        <end position="111"/>
    </location>
</feature>
<dbReference type="Proteomes" id="UP000182658">
    <property type="component" value="Unassembled WGS sequence"/>
</dbReference>
<dbReference type="InParanoid" id="A0A1J7K1Z6"/>
<feature type="transmembrane region" description="Helical" evidence="6">
    <location>
        <begin position="318"/>
        <end position="338"/>
    </location>
</feature>
<evidence type="ECO:0008006" key="10">
    <source>
        <dbReference type="Google" id="ProtNLM"/>
    </source>
</evidence>
<name>A0A1J7K1Z6_9PEZI</name>
<gene>
    <name evidence="8" type="ORF">CONLIGDRAFT_697056</name>
</gene>